<feature type="compositionally biased region" description="Polar residues" evidence="1">
    <location>
        <begin position="660"/>
        <end position="680"/>
    </location>
</feature>
<feature type="compositionally biased region" description="Polar residues" evidence="1">
    <location>
        <begin position="713"/>
        <end position="737"/>
    </location>
</feature>
<dbReference type="Proteomes" id="UP000699462">
    <property type="component" value="Unassembled WGS sequence"/>
</dbReference>
<comment type="caution">
    <text evidence="2">The sequence shown here is derived from an EMBL/GenBank/DDBJ whole genome shotgun (WGS) entry which is preliminary data.</text>
</comment>
<organism evidence="2 3">
    <name type="scientific">Paragonimus westermani</name>
    <dbReference type="NCBI Taxonomy" id="34504"/>
    <lineage>
        <taxon>Eukaryota</taxon>
        <taxon>Metazoa</taxon>
        <taxon>Spiralia</taxon>
        <taxon>Lophotrochozoa</taxon>
        <taxon>Platyhelminthes</taxon>
        <taxon>Trematoda</taxon>
        <taxon>Digenea</taxon>
        <taxon>Plagiorchiida</taxon>
        <taxon>Troglotremata</taxon>
        <taxon>Troglotrematidae</taxon>
        <taxon>Paragonimus</taxon>
    </lineage>
</organism>
<evidence type="ECO:0000256" key="1">
    <source>
        <dbReference type="SAM" id="MobiDB-lite"/>
    </source>
</evidence>
<evidence type="ECO:0000313" key="3">
    <source>
        <dbReference type="Proteomes" id="UP000699462"/>
    </source>
</evidence>
<reference evidence="2 3" key="1">
    <citation type="submission" date="2019-07" db="EMBL/GenBank/DDBJ databases">
        <title>Annotation for the trematode Paragonimus westermani.</title>
        <authorList>
            <person name="Choi Y.-J."/>
        </authorList>
    </citation>
    <scope>NUCLEOTIDE SEQUENCE [LARGE SCALE GENOMIC DNA]</scope>
    <source>
        <strain evidence="2">180907_Pwestermani</strain>
    </source>
</reference>
<sequence length="892" mass="101987">MRVAIPSERTEVVLADCAQGLKVIRRPSRCHSDPYTSSNSNTAIQPSRSLAQDDYAFVCQSKEAEPEQFRVSLAYIPMTTWKPTDLQWTKGSRCGRDECTRMCERATPDIILQPYHDATTPNLIISQWTIATLSTSEATSEPNHRTQRLSYVGQNALLSRDHTRQLGQAMEAGIVSYNPNRIGDQQICPNHYLCTTLNSVVYQPPLTKYHFDKRVIRTGGIEPENILYVYMNVEADEKLWTGRGVLSARAGRTNMFLEVSHHGETVQLDRVTCWTVEIYVQGSQLHKTNKEMLRATVIKKTWYLSQTVSVKFYREFRILERSRFIVHAYECEHFIQHNWRNHDRHTELEREHQRHTAGTLRYIGKLLKTVFKARHIVKRNVTQAKYRKLNKVPDECTPRPNIQRYEMCAKNVVLEETVPIPPVPQFQMMDQPSTHIRPNSVHEEADLKMVNLLSQNADDSINRLFYTGQDPFAIKKVGQRRNPPVGTYRSMSNASQGYPQVVDKFEHSFSNCIRKPLTRSSTTLTRSNSKTTRDATDCDWVKFTKMHPLNDWPIWYEQERTYPVANYVEVTVLQASPSVYLDVFEKIVGLNLCREAVEKTTKRYETKQQMAHEQTVSNNTIHESGDVHEHISTSEVEFGPSETIDKSVFIHKKLSTGSVSMESSTELSVSTSATSTSFNDLQYMRNEETDSTSTSVRSTTTFTTDTPNSGTSSRHSLNISVSGIPRNSRSENRTNGPDAQMRLTYRTQNNLMLGSSGIQNRVGSEKNRTITQEMQQNARMKLIEKKPKTTNIDDRRVQSMSQCTESGDRPRHITSSFQLTDNSESRTITLVEIDLSESKGNEGRSDHIALQQQRPDIRANTEKVTSTLSGSLNYQPVFLSCCHTEKTLRKIH</sequence>
<dbReference type="AlphaFoldDB" id="A0A8T0DLS2"/>
<dbReference type="EMBL" id="JTDF01003613">
    <property type="protein sequence ID" value="KAF8567667.1"/>
    <property type="molecule type" value="Genomic_DNA"/>
</dbReference>
<feature type="region of interest" description="Disordered" evidence="1">
    <location>
        <begin position="660"/>
        <end position="739"/>
    </location>
</feature>
<feature type="compositionally biased region" description="Low complexity" evidence="1">
    <location>
        <begin position="691"/>
        <end position="712"/>
    </location>
</feature>
<protein>
    <submittedName>
        <fullName evidence="2">Uncharacterized protein</fullName>
    </submittedName>
</protein>
<proteinExistence type="predicted"/>
<accession>A0A8T0DLS2</accession>
<name>A0A8T0DLS2_9TREM</name>
<keyword evidence="3" id="KW-1185">Reference proteome</keyword>
<gene>
    <name evidence="2" type="ORF">P879_07202</name>
</gene>
<evidence type="ECO:0000313" key="2">
    <source>
        <dbReference type="EMBL" id="KAF8567667.1"/>
    </source>
</evidence>